<evidence type="ECO:0000313" key="4">
    <source>
        <dbReference type="Proteomes" id="UP000179010"/>
    </source>
</evidence>
<reference evidence="3 4" key="1">
    <citation type="journal article" date="2016" name="Nat. Commun.">
        <title>Thousands of microbial genomes shed light on interconnected biogeochemical processes in an aquifer system.</title>
        <authorList>
            <person name="Anantharaman K."/>
            <person name="Brown C.T."/>
            <person name="Hug L.A."/>
            <person name="Sharon I."/>
            <person name="Castelle C.J."/>
            <person name="Probst A.J."/>
            <person name="Thomas B.C."/>
            <person name="Singh A."/>
            <person name="Wilkins M.J."/>
            <person name="Karaoz U."/>
            <person name="Brodie E.L."/>
            <person name="Williams K.H."/>
            <person name="Hubbard S.S."/>
            <person name="Banfield J.F."/>
        </authorList>
    </citation>
    <scope>NUCLEOTIDE SEQUENCE [LARGE SCALE GENOMIC DNA]</scope>
</reference>
<dbReference type="AlphaFoldDB" id="A0A1F4PN46"/>
<dbReference type="Proteomes" id="UP000179010">
    <property type="component" value="Unassembled WGS sequence"/>
</dbReference>
<feature type="transmembrane region" description="Helical" evidence="1">
    <location>
        <begin position="96"/>
        <end position="113"/>
    </location>
</feature>
<dbReference type="GO" id="GO:0016020">
    <property type="term" value="C:membrane"/>
    <property type="evidence" value="ECO:0007669"/>
    <property type="project" value="InterPro"/>
</dbReference>
<dbReference type="STRING" id="1798539.A2994_00365"/>
<sequence length="279" mass="31097">MIYPLLAAAIDAVALVITKRSLGVFKQLTNQAFSFWLFIFIVAVGLITLPWTGHIDPQAFSLNYIFLILIMVILAANYNLLYYYSLKHERVSQLEPLLLFNPLLTIVIAGLVYPDERAWQIYLSTILAATLLVWSRWHAGSIKWDRAMWAMVGFAVLYGIEVAIIRQLLNVYSPISLYLVRCATTGLFLWILGRGRVPLISWRQAGYLLGLAISAVVATGLVYFSYHAAGVGATVMVMIISPVLVYGLSAVVLKEKISFRDIVASIGVVLLILWATLSR</sequence>
<organism evidence="3 4">
    <name type="scientific">candidate division Kazan bacterium RIFCSPLOWO2_01_FULL_48_13</name>
    <dbReference type="NCBI Taxonomy" id="1798539"/>
    <lineage>
        <taxon>Bacteria</taxon>
        <taxon>Bacteria division Kazan-3B-28</taxon>
    </lineage>
</organism>
<proteinExistence type="predicted"/>
<name>A0A1F4PN46_UNCK3</name>
<feature type="transmembrane region" description="Helical" evidence="1">
    <location>
        <begin position="149"/>
        <end position="169"/>
    </location>
</feature>
<keyword evidence="1" id="KW-0472">Membrane</keyword>
<protein>
    <recommendedName>
        <fullName evidence="2">EamA domain-containing protein</fullName>
    </recommendedName>
</protein>
<dbReference type="InterPro" id="IPR037185">
    <property type="entry name" value="EmrE-like"/>
</dbReference>
<evidence type="ECO:0000313" key="3">
    <source>
        <dbReference type="EMBL" id="OGB85055.1"/>
    </source>
</evidence>
<feature type="transmembrane region" description="Helical" evidence="1">
    <location>
        <begin position="64"/>
        <end position="84"/>
    </location>
</feature>
<dbReference type="SUPFAM" id="SSF103481">
    <property type="entry name" value="Multidrug resistance efflux transporter EmrE"/>
    <property type="match status" value="1"/>
</dbReference>
<evidence type="ECO:0000256" key="1">
    <source>
        <dbReference type="SAM" id="Phobius"/>
    </source>
</evidence>
<feature type="transmembrane region" description="Helical" evidence="1">
    <location>
        <begin position="205"/>
        <end position="226"/>
    </location>
</feature>
<dbReference type="Pfam" id="PF00892">
    <property type="entry name" value="EamA"/>
    <property type="match status" value="1"/>
</dbReference>
<feature type="transmembrane region" description="Helical" evidence="1">
    <location>
        <begin position="232"/>
        <end position="252"/>
    </location>
</feature>
<keyword evidence="1" id="KW-1133">Transmembrane helix</keyword>
<feature type="domain" description="EamA" evidence="2">
    <location>
        <begin position="148"/>
        <end position="273"/>
    </location>
</feature>
<feature type="transmembrane region" description="Helical" evidence="1">
    <location>
        <begin position="32"/>
        <end position="52"/>
    </location>
</feature>
<feature type="transmembrane region" description="Helical" evidence="1">
    <location>
        <begin position="259"/>
        <end position="277"/>
    </location>
</feature>
<evidence type="ECO:0000259" key="2">
    <source>
        <dbReference type="Pfam" id="PF00892"/>
    </source>
</evidence>
<keyword evidence="1" id="KW-0812">Transmembrane</keyword>
<feature type="transmembrane region" description="Helical" evidence="1">
    <location>
        <begin position="119"/>
        <end position="137"/>
    </location>
</feature>
<dbReference type="InterPro" id="IPR000620">
    <property type="entry name" value="EamA_dom"/>
</dbReference>
<dbReference type="EMBL" id="METE01000011">
    <property type="protein sequence ID" value="OGB85055.1"/>
    <property type="molecule type" value="Genomic_DNA"/>
</dbReference>
<feature type="transmembrane region" description="Helical" evidence="1">
    <location>
        <begin position="175"/>
        <end position="193"/>
    </location>
</feature>
<comment type="caution">
    <text evidence="3">The sequence shown here is derived from an EMBL/GenBank/DDBJ whole genome shotgun (WGS) entry which is preliminary data.</text>
</comment>
<gene>
    <name evidence="3" type="ORF">A2994_00365</name>
</gene>
<accession>A0A1F4PN46</accession>